<dbReference type="InterPro" id="IPR000486">
    <property type="entry name" value="Xdiol_ring_cleave_dOase_1/2"/>
</dbReference>
<evidence type="ECO:0000256" key="2">
    <source>
        <dbReference type="ARBA" id="ARBA00008784"/>
    </source>
</evidence>
<dbReference type="GO" id="GO:0008687">
    <property type="term" value="F:3,4-dihydroxyphenylacetate 2,3-dioxygenase activity"/>
    <property type="evidence" value="ECO:0007669"/>
    <property type="project" value="UniProtKB-EC"/>
</dbReference>
<accession>A0ABV6B4E5</accession>
<keyword evidence="7 8" id="KW-0408">Iron</keyword>
<evidence type="ECO:0000256" key="8">
    <source>
        <dbReference type="RuleBase" id="RU000683"/>
    </source>
</evidence>
<reference evidence="10 11" key="1">
    <citation type="submission" date="2024-09" db="EMBL/GenBank/DDBJ databases">
        <authorList>
            <person name="Sun Q."/>
            <person name="Mori K."/>
        </authorList>
    </citation>
    <scope>NUCLEOTIDE SEQUENCE [LARGE SCALE GENOMIC DNA]</scope>
    <source>
        <strain evidence="10 11">JCM 13503</strain>
    </source>
</reference>
<keyword evidence="5 8" id="KW-0223">Dioxygenase</keyword>
<keyword evidence="3" id="KW-0479">Metal-binding</keyword>
<sequence>MTDLSSGMPDIIRIAHTIFTVTDLAASRAFYVDLLGLNVLYEEPDALYLRGVEDREWTLKLELAPQAGVRHIAYRVRADADLERMAALAEREGLPYRWETERDRPRMLRMQDPFGVPVAFFRESVTHPWLLQDYHLHRGPGLQRVDHVNVMTPEVGKMRDWYAKELGFRTSEYTEDDEGRIWAAWVQRRGGVHDLAMTNGTGPRLHHWAYWMPDAMSIIRTCDILAGARQPERIERGPGRHGISNAFFLYVRDPDGHRIELYTSDYITVDPDFEPIRWHLNDPRRQTLWGAKTPRSWFEEGSSLEAFEGGWVQAKEGELKGIPVHVI</sequence>
<comment type="cofactor">
    <cofactor evidence="1 8">
        <name>Fe(2+)</name>
        <dbReference type="ChEBI" id="CHEBI:29033"/>
    </cofactor>
</comment>
<dbReference type="PROSITE" id="PS51819">
    <property type="entry name" value="VOC"/>
    <property type="match status" value="2"/>
</dbReference>
<evidence type="ECO:0000256" key="1">
    <source>
        <dbReference type="ARBA" id="ARBA00001954"/>
    </source>
</evidence>
<evidence type="ECO:0000313" key="11">
    <source>
        <dbReference type="Proteomes" id="UP001589733"/>
    </source>
</evidence>
<evidence type="ECO:0000256" key="7">
    <source>
        <dbReference type="ARBA" id="ARBA00023004"/>
    </source>
</evidence>
<dbReference type="NCBIfam" id="TIGR02295">
    <property type="entry name" value="HpaD"/>
    <property type="match status" value="1"/>
</dbReference>
<keyword evidence="11" id="KW-1185">Reference proteome</keyword>
<dbReference type="SUPFAM" id="SSF54593">
    <property type="entry name" value="Glyoxalase/Bleomycin resistance protein/Dihydroxybiphenyl dioxygenase"/>
    <property type="match status" value="1"/>
</dbReference>
<gene>
    <name evidence="10" type="primary">hpaD</name>
    <name evidence="10" type="ORF">ACFFLM_21980</name>
</gene>
<name>A0ABV6B4E5_9DEIO</name>
<dbReference type="EMBL" id="JBHLYR010000063">
    <property type="protein sequence ID" value="MFB9994633.1"/>
    <property type="molecule type" value="Genomic_DNA"/>
</dbReference>
<dbReference type="PANTHER" id="PTHR21366">
    <property type="entry name" value="GLYOXALASE FAMILY PROTEIN"/>
    <property type="match status" value="1"/>
</dbReference>
<dbReference type="Proteomes" id="UP001589733">
    <property type="component" value="Unassembled WGS sequence"/>
</dbReference>
<dbReference type="RefSeq" id="WP_380015768.1">
    <property type="nucleotide sequence ID" value="NZ_JBHLYR010000063.1"/>
</dbReference>
<dbReference type="Gene3D" id="3.10.180.10">
    <property type="entry name" value="2,3-Dihydroxybiphenyl 1,2-Dioxygenase, domain 1"/>
    <property type="match status" value="2"/>
</dbReference>
<proteinExistence type="inferred from homology"/>
<dbReference type="CDD" id="cd07256">
    <property type="entry name" value="HPCD_C_class_II"/>
    <property type="match status" value="1"/>
</dbReference>
<comment type="caution">
    <text evidence="10">The sequence shown here is derived from an EMBL/GenBank/DDBJ whole genome shotgun (WGS) entry which is preliminary data.</text>
</comment>
<dbReference type="PANTHER" id="PTHR21366:SF27">
    <property type="entry name" value="GLYOXALASE-LIKE DOMAIN-CONTAINING PROTEIN"/>
    <property type="match status" value="1"/>
</dbReference>
<dbReference type="InterPro" id="IPR004360">
    <property type="entry name" value="Glyas_Fos-R_dOase_dom"/>
</dbReference>
<dbReference type="EC" id="1.13.11.15" evidence="10"/>
<feature type="domain" description="VOC" evidence="9">
    <location>
        <begin position="13"/>
        <end position="123"/>
    </location>
</feature>
<protein>
    <submittedName>
        <fullName evidence="10">3,4-dihydroxyphenylacetate 2,3-dioxygenase</fullName>
        <ecNumber evidence="10">1.13.11.15</ecNumber>
    </submittedName>
</protein>
<evidence type="ECO:0000256" key="6">
    <source>
        <dbReference type="ARBA" id="ARBA00023002"/>
    </source>
</evidence>
<dbReference type="Pfam" id="PF00903">
    <property type="entry name" value="Glyoxalase"/>
    <property type="match status" value="2"/>
</dbReference>
<evidence type="ECO:0000256" key="4">
    <source>
        <dbReference type="ARBA" id="ARBA00022797"/>
    </source>
</evidence>
<dbReference type="InterPro" id="IPR029068">
    <property type="entry name" value="Glyas_Bleomycin-R_OHBP_Dase"/>
</dbReference>
<evidence type="ECO:0000259" key="9">
    <source>
        <dbReference type="PROSITE" id="PS51819"/>
    </source>
</evidence>
<dbReference type="PROSITE" id="PS00934">
    <property type="entry name" value="GLYOXALASE_I_1"/>
    <property type="match status" value="1"/>
</dbReference>
<keyword evidence="6 8" id="KW-0560">Oxidoreductase</keyword>
<dbReference type="PROSITE" id="PS00082">
    <property type="entry name" value="EXTRADIOL_DIOXYGENAS"/>
    <property type="match status" value="1"/>
</dbReference>
<evidence type="ECO:0000313" key="10">
    <source>
        <dbReference type="EMBL" id="MFB9994633.1"/>
    </source>
</evidence>
<dbReference type="InterPro" id="IPR011981">
    <property type="entry name" value="DHPA_dOase_Mn/Fe"/>
</dbReference>
<keyword evidence="4 8" id="KW-0058">Aromatic hydrocarbons catabolism</keyword>
<organism evidence="10 11">
    <name type="scientific">Deinococcus oregonensis</name>
    <dbReference type="NCBI Taxonomy" id="1805970"/>
    <lineage>
        <taxon>Bacteria</taxon>
        <taxon>Thermotogati</taxon>
        <taxon>Deinococcota</taxon>
        <taxon>Deinococci</taxon>
        <taxon>Deinococcales</taxon>
        <taxon>Deinococcaceae</taxon>
        <taxon>Deinococcus</taxon>
    </lineage>
</organism>
<feature type="domain" description="VOC" evidence="9">
    <location>
        <begin position="144"/>
        <end position="264"/>
    </location>
</feature>
<comment type="similarity">
    <text evidence="2 8">Belongs to the extradiol ring-cleavage dioxygenase family.</text>
</comment>
<evidence type="ECO:0000256" key="3">
    <source>
        <dbReference type="ARBA" id="ARBA00022723"/>
    </source>
</evidence>
<evidence type="ECO:0000256" key="5">
    <source>
        <dbReference type="ARBA" id="ARBA00022964"/>
    </source>
</evidence>
<dbReference type="InterPro" id="IPR037523">
    <property type="entry name" value="VOC_core"/>
</dbReference>
<dbReference type="InterPro" id="IPR050383">
    <property type="entry name" value="GlyoxalaseI/FosfomycinResist"/>
</dbReference>
<dbReference type="InterPro" id="IPR018146">
    <property type="entry name" value="Glyoxalase_1_CS"/>
</dbReference>